<dbReference type="InterPro" id="IPR050178">
    <property type="entry name" value="AspA/AstE_fam"/>
</dbReference>
<dbReference type="Gene3D" id="3.40.630.10">
    <property type="entry name" value="Zn peptidases"/>
    <property type="match status" value="1"/>
</dbReference>
<feature type="domain" description="AstE/AspA barrel-sandwich hybrid" evidence="6">
    <location>
        <begin position="203"/>
        <end position="282"/>
    </location>
</feature>
<dbReference type="InterPro" id="IPR016708">
    <property type="entry name" value="Aspartoacylase"/>
</dbReference>
<keyword evidence="9" id="KW-1185">Reference proteome</keyword>
<evidence type="ECO:0000259" key="6">
    <source>
        <dbReference type="Pfam" id="PF04952"/>
    </source>
</evidence>
<dbReference type="SUPFAM" id="SSF53187">
    <property type="entry name" value="Zn-dependent exopeptidases"/>
    <property type="match status" value="1"/>
</dbReference>
<evidence type="ECO:0000256" key="4">
    <source>
        <dbReference type="ARBA" id="ARBA00022801"/>
    </source>
</evidence>
<dbReference type="InterPro" id="IPR007036">
    <property type="entry name" value="Aste_AspA_hybrid_dom"/>
</dbReference>
<dbReference type="PANTHER" id="PTHR15162">
    <property type="entry name" value="ASPARTOACYLASE"/>
    <property type="match status" value="1"/>
</dbReference>
<dbReference type="InterPro" id="IPR055438">
    <property type="entry name" value="AstE_AspA_cat"/>
</dbReference>
<keyword evidence="3" id="KW-0479">Metal-binding</keyword>
<evidence type="ECO:0000256" key="3">
    <source>
        <dbReference type="ARBA" id="ARBA00022723"/>
    </source>
</evidence>
<evidence type="ECO:0000256" key="5">
    <source>
        <dbReference type="ARBA" id="ARBA00022833"/>
    </source>
</evidence>
<proteinExistence type="inferred from homology"/>
<accession>A0ABV2SJS6</accession>
<dbReference type="RefSeq" id="WP_354008116.1">
    <property type="nucleotide sequence ID" value="NZ_JBEWTA010000001.1"/>
</dbReference>
<evidence type="ECO:0000259" key="7">
    <source>
        <dbReference type="Pfam" id="PF24827"/>
    </source>
</evidence>
<dbReference type="PIRSF" id="PIRSF018001">
    <property type="entry name" value="Aspartoacylase"/>
    <property type="match status" value="1"/>
</dbReference>
<name>A0ABV2SJS6_9GAMM</name>
<feature type="domain" description="Succinylglutamate desuccinylase/Aspartoacylase catalytic" evidence="7">
    <location>
        <begin position="3"/>
        <end position="189"/>
    </location>
</feature>
<comment type="caution">
    <text evidence="8">The sequence shown here is derived from an EMBL/GenBank/DDBJ whole genome shotgun (WGS) entry which is preliminary data.</text>
</comment>
<protein>
    <submittedName>
        <fullName evidence="8">Succinylglutamate desuccinylase</fullName>
    </submittedName>
</protein>
<dbReference type="NCBIfam" id="NF002601">
    <property type="entry name" value="PRK02259.1"/>
    <property type="match status" value="1"/>
</dbReference>
<evidence type="ECO:0000313" key="9">
    <source>
        <dbReference type="Proteomes" id="UP001549366"/>
    </source>
</evidence>
<dbReference type="EMBL" id="JBEWTB010000002">
    <property type="protein sequence ID" value="MET4758004.1"/>
    <property type="molecule type" value="Genomic_DNA"/>
</dbReference>
<comment type="similarity">
    <text evidence="2">Belongs to the AspA/AstE family. Aspartoacylase subfamily.</text>
</comment>
<comment type="cofactor">
    <cofactor evidence="1">
        <name>Zn(2+)</name>
        <dbReference type="ChEBI" id="CHEBI:29105"/>
    </cofactor>
</comment>
<gene>
    <name evidence="8" type="ORF">V5J35_003196</name>
</gene>
<keyword evidence="4" id="KW-0378">Hydrolase</keyword>
<organism evidence="8 9">
    <name type="scientific">Endozoicomonas lisbonensis</name>
    <dbReference type="NCBI Taxonomy" id="3120522"/>
    <lineage>
        <taxon>Bacteria</taxon>
        <taxon>Pseudomonadati</taxon>
        <taxon>Pseudomonadota</taxon>
        <taxon>Gammaproteobacteria</taxon>
        <taxon>Oceanospirillales</taxon>
        <taxon>Endozoicomonadaceae</taxon>
        <taxon>Endozoicomonas</taxon>
    </lineage>
</organism>
<evidence type="ECO:0000313" key="8">
    <source>
        <dbReference type="EMBL" id="MET4758004.1"/>
    </source>
</evidence>
<dbReference type="Gene3D" id="2.20.25.160">
    <property type="match status" value="1"/>
</dbReference>
<dbReference type="Pfam" id="PF24827">
    <property type="entry name" value="AstE_AspA_cat"/>
    <property type="match status" value="1"/>
</dbReference>
<dbReference type="Pfam" id="PF04952">
    <property type="entry name" value="AstE_AspA_hybrid"/>
    <property type="match status" value="1"/>
</dbReference>
<sequence>MIQEITLTGGTHGNEYLGPTIIQRLDSLGTYQNSNISVSTLLANPRATKAGVRFIDEDLNRCFSDDVLSASGCTCYEHLRAREINRQLGPRPNRHRFLIDLHSTTANMGMTLILRDRSPFNLQAAAYAQQKHPGIKLILSDLDQKYSRTLNSICEFGLTIEVGPIANAVIRHDLLLETEEVIASLVEFINLSHHQHPINLPDTLTAYRVCERVLYPRSASGDLTAMVHKQLQDRDFIWLDTGDPAFFTLQGKTLPHTGRSGYPIFINEAAYYRENTAFIITEQLLLDVDHLKQR</sequence>
<dbReference type="Proteomes" id="UP001549366">
    <property type="component" value="Unassembled WGS sequence"/>
</dbReference>
<dbReference type="PANTHER" id="PTHR15162:SF7">
    <property type="entry name" value="SUCCINYLGLUTAMATE DESUCCINYLASE"/>
    <property type="match status" value="1"/>
</dbReference>
<dbReference type="HAMAP" id="MF_00704">
    <property type="entry name" value="Aspartoacylase"/>
    <property type="match status" value="1"/>
</dbReference>
<reference evidence="8 9" key="1">
    <citation type="submission" date="2024-06" db="EMBL/GenBank/DDBJ databases">
        <title>Genomic Encyclopedia of Type Strains, Phase V (KMG-V): Genome sequencing to study the core and pangenomes of soil and plant-associated prokaryotes.</title>
        <authorList>
            <person name="Whitman W."/>
        </authorList>
    </citation>
    <scope>NUCLEOTIDE SEQUENCE [LARGE SCALE GENOMIC DNA]</scope>
    <source>
        <strain evidence="8 9">NE40</strain>
    </source>
</reference>
<evidence type="ECO:0000256" key="2">
    <source>
        <dbReference type="ARBA" id="ARBA00006173"/>
    </source>
</evidence>
<evidence type="ECO:0000256" key="1">
    <source>
        <dbReference type="ARBA" id="ARBA00001947"/>
    </source>
</evidence>
<keyword evidence="5" id="KW-0862">Zinc</keyword>